<feature type="non-terminal residue" evidence="1">
    <location>
        <position position="77"/>
    </location>
</feature>
<evidence type="ECO:0000313" key="2">
    <source>
        <dbReference type="Proteomes" id="UP000789920"/>
    </source>
</evidence>
<reference evidence="1" key="1">
    <citation type="submission" date="2021-06" db="EMBL/GenBank/DDBJ databases">
        <authorList>
            <person name="Kallberg Y."/>
            <person name="Tangrot J."/>
            <person name="Rosling A."/>
        </authorList>
    </citation>
    <scope>NUCLEOTIDE SEQUENCE</scope>
    <source>
        <strain evidence="1">MA461A</strain>
    </source>
</reference>
<evidence type="ECO:0000313" key="1">
    <source>
        <dbReference type="EMBL" id="CAG8843977.1"/>
    </source>
</evidence>
<gene>
    <name evidence="1" type="ORF">RPERSI_LOCUS33011</name>
</gene>
<comment type="caution">
    <text evidence="1">The sequence shown here is derived from an EMBL/GenBank/DDBJ whole genome shotgun (WGS) entry which is preliminary data.</text>
</comment>
<protein>
    <submittedName>
        <fullName evidence="1">25817_t:CDS:1</fullName>
    </submittedName>
</protein>
<accession>A0ACA9SRE9</accession>
<name>A0ACA9SRE9_9GLOM</name>
<keyword evidence="2" id="KW-1185">Reference proteome</keyword>
<organism evidence="1 2">
    <name type="scientific">Racocetra persica</name>
    <dbReference type="NCBI Taxonomy" id="160502"/>
    <lineage>
        <taxon>Eukaryota</taxon>
        <taxon>Fungi</taxon>
        <taxon>Fungi incertae sedis</taxon>
        <taxon>Mucoromycota</taxon>
        <taxon>Glomeromycotina</taxon>
        <taxon>Glomeromycetes</taxon>
        <taxon>Diversisporales</taxon>
        <taxon>Gigasporaceae</taxon>
        <taxon>Racocetra</taxon>
    </lineage>
</organism>
<sequence length="77" mass="9066">VFNGNIKRYSPSCERYYCIFSGVGAYEILGQIFGDPNWGVREYKNQQQTWVLLVSQDTDTNQPKMDIRWGRKQIKDD</sequence>
<feature type="non-terminal residue" evidence="1">
    <location>
        <position position="1"/>
    </location>
</feature>
<dbReference type="Proteomes" id="UP000789920">
    <property type="component" value="Unassembled WGS sequence"/>
</dbReference>
<dbReference type="EMBL" id="CAJVQC010140567">
    <property type="protein sequence ID" value="CAG8843977.1"/>
    <property type="molecule type" value="Genomic_DNA"/>
</dbReference>
<proteinExistence type="predicted"/>